<reference evidence="10" key="1">
    <citation type="journal article" date="2023" name="Science">
        <title>Elucidation of the pathway for biosynthesis of saponin adjuvants from the soapbark tree.</title>
        <authorList>
            <person name="Reed J."/>
            <person name="Orme A."/>
            <person name="El-Demerdash A."/>
            <person name="Owen C."/>
            <person name="Martin L.B.B."/>
            <person name="Misra R.C."/>
            <person name="Kikuchi S."/>
            <person name="Rejzek M."/>
            <person name="Martin A.C."/>
            <person name="Harkess A."/>
            <person name="Leebens-Mack J."/>
            <person name="Louveau T."/>
            <person name="Stephenson M.J."/>
            <person name="Osbourn A."/>
        </authorList>
    </citation>
    <scope>NUCLEOTIDE SEQUENCE</scope>
    <source>
        <strain evidence="10">S10</strain>
    </source>
</reference>
<proteinExistence type="predicted"/>
<evidence type="ECO:0000313" key="10">
    <source>
        <dbReference type="EMBL" id="KAJ7963681.1"/>
    </source>
</evidence>
<dbReference type="PANTHER" id="PTHR24009">
    <property type="entry name" value="RNA-BINDING (RRM/RBD/RNP MOTIFS)"/>
    <property type="match status" value="1"/>
</dbReference>
<dbReference type="PROSITE" id="PS50102">
    <property type="entry name" value="RRM"/>
    <property type="match status" value="1"/>
</dbReference>
<sequence length="316" mass="35659">MMDISGSTKVLFDRIQKLDPENVSKIMGYLLLQDNADEEIILLAKAPDHFLEKVVYKAKTELQRLPDKWSIATISPPLNPPRVFSHPPADSPGVLVPLRSFHVPSPFWDPQRGRNAKSASGYMNSNKEYQNQRQLYGSEKSKRTGEDKMFGFPNDYYYPDTATGNLNGSGHRRVPSMSGFPVICHLFHKGFCKHGNNCPYDHEDVITESSSQIVTASQKIFLTFPAESTFTEEDVFNYFSTFGPVKDVMIPCKQKRVFGFVTFANSDTVESVFQIGKPHFVQGSIVHVKRHRDELKIVDSSQELHLPDGPFGSPLQ</sequence>
<evidence type="ECO:0000256" key="7">
    <source>
        <dbReference type="PROSITE-ProRule" id="PRU00723"/>
    </source>
</evidence>
<dbReference type="KEGG" id="qsa:O6P43_013606"/>
<dbReference type="GO" id="GO:0003723">
    <property type="term" value="F:RNA binding"/>
    <property type="evidence" value="ECO:0007669"/>
    <property type="project" value="UniProtKB-UniRule"/>
</dbReference>
<evidence type="ECO:0000256" key="6">
    <source>
        <dbReference type="PROSITE-ProRule" id="PRU00176"/>
    </source>
</evidence>
<keyword evidence="3 7" id="KW-0862">Zinc</keyword>
<feature type="zinc finger region" description="C3H1-type" evidence="7">
    <location>
        <begin position="183"/>
        <end position="205"/>
    </location>
</feature>
<dbReference type="Proteomes" id="UP001163823">
    <property type="component" value="Chromosome 6"/>
</dbReference>
<dbReference type="SMART" id="SM00360">
    <property type="entry name" value="RRM"/>
    <property type="match status" value="1"/>
</dbReference>
<evidence type="ECO:0000256" key="1">
    <source>
        <dbReference type="ARBA" id="ARBA00022723"/>
    </source>
</evidence>
<evidence type="ECO:0000256" key="4">
    <source>
        <dbReference type="ARBA" id="ARBA00022884"/>
    </source>
</evidence>
<evidence type="ECO:0000313" key="11">
    <source>
        <dbReference type="Proteomes" id="UP001163823"/>
    </source>
</evidence>
<gene>
    <name evidence="10" type="ORF">O6P43_013606</name>
</gene>
<keyword evidence="11" id="KW-1185">Reference proteome</keyword>
<dbReference type="PANTHER" id="PTHR24009:SF0">
    <property type="entry name" value="ZINC FINGER CCCH DOMAIN-CONTAINING PROTEIN 18"/>
    <property type="match status" value="1"/>
</dbReference>
<dbReference type="InterPro" id="IPR000504">
    <property type="entry name" value="RRM_dom"/>
</dbReference>
<dbReference type="GO" id="GO:0003677">
    <property type="term" value="F:DNA binding"/>
    <property type="evidence" value="ECO:0007669"/>
    <property type="project" value="UniProtKB-KW"/>
</dbReference>
<dbReference type="Pfam" id="PF23182">
    <property type="entry name" value="PABC_AtC3H46"/>
    <property type="match status" value="1"/>
</dbReference>
<dbReference type="Gene3D" id="3.30.70.330">
    <property type="match status" value="1"/>
</dbReference>
<feature type="domain" description="RRM" evidence="8">
    <location>
        <begin position="218"/>
        <end position="302"/>
    </location>
</feature>
<dbReference type="InterPro" id="IPR056276">
    <property type="entry name" value="AtC3H46-like_PABC-like"/>
</dbReference>
<dbReference type="EMBL" id="JARAOO010000006">
    <property type="protein sequence ID" value="KAJ7963681.1"/>
    <property type="molecule type" value="Genomic_DNA"/>
</dbReference>
<dbReference type="SUPFAM" id="SSF90229">
    <property type="entry name" value="CCCH zinc finger"/>
    <property type="match status" value="1"/>
</dbReference>
<evidence type="ECO:0000259" key="9">
    <source>
        <dbReference type="PROSITE" id="PS50103"/>
    </source>
</evidence>
<keyword evidence="1 7" id="KW-0479">Metal-binding</keyword>
<name>A0AAD7LST7_QUISA</name>
<evidence type="ECO:0000256" key="3">
    <source>
        <dbReference type="ARBA" id="ARBA00022833"/>
    </source>
</evidence>
<accession>A0AAD7LST7</accession>
<dbReference type="InterPro" id="IPR012677">
    <property type="entry name" value="Nucleotide-bd_a/b_plait_sf"/>
</dbReference>
<keyword evidence="4 6" id="KW-0694">RNA-binding</keyword>
<evidence type="ECO:0000256" key="5">
    <source>
        <dbReference type="ARBA" id="ARBA00023125"/>
    </source>
</evidence>
<dbReference type="GO" id="GO:0008270">
    <property type="term" value="F:zinc ion binding"/>
    <property type="evidence" value="ECO:0007669"/>
    <property type="project" value="UniProtKB-KW"/>
</dbReference>
<feature type="domain" description="C3H1-type" evidence="9">
    <location>
        <begin position="183"/>
        <end position="205"/>
    </location>
</feature>
<organism evidence="10 11">
    <name type="scientific">Quillaja saponaria</name>
    <name type="common">Soap bark tree</name>
    <dbReference type="NCBI Taxonomy" id="32244"/>
    <lineage>
        <taxon>Eukaryota</taxon>
        <taxon>Viridiplantae</taxon>
        <taxon>Streptophyta</taxon>
        <taxon>Embryophyta</taxon>
        <taxon>Tracheophyta</taxon>
        <taxon>Spermatophyta</taxon>
        <taxon>Magnoliopsida</taxon>
        <taxon>eudicotyledons</taxon>
        <taxon>Gunneridae</taxon>
        <taxon>Pentapetalae</taxon>
        <taxon>rosids</taxon>
        <taxon>fabids</taxon>
        <taxon>Fabales</taxon>
        <taxon>Quillajaceae</taxon>
        <taxon>Quillaja</taxon>
    </lineage>
</organism>
<keyword evidence="2 7" id="KW-0863">Zinc-finger</keyword>
<dbReference type="SUPFAM" id="SSF54928">
    <property type="entry name" value="RNA-binding domain, RBD"/>
    <property type="match status" value="1"/>
</dbReference>
<keyword evidence="5" id="KW-0238">DNA-binding</keyword>
<dbReference type="InterPro" id="IPR000571">
    <property type="entry name" value="Znf_CCCH"/>
</dbReference>
<dbReference type="AlphaFoldDB" id="A0AAD7LST7"/>
<evidence type="ECO:0000259" key="8">
    <source>
        <dbReference type="PROSITE" id="PS50102"/>
    </source>
</evidence>
<evidence type="ECO:0000256" key="2">
    <source>
        <dbReference type="ARBA" id="ARBA00022771"/>
    </source>
</evidence>
<dbReference type="InterPro" id="IPR035979">
    <property type="entry name" value="RBD_domain_sf"/>
</dbReference>
<dbReference type="Pfam" id="PF00076">
    <property type="entry name" value="RRM_1"/>
    <property type="match status" value="1"/>
</dbReference>
<dbReference type="InterPro" id="IPR036855">
    <property type="entry name" value="Znf_CCCH_sf"/>
</dbReference>
<dbReference type="PROSITE" id="PS50103">
    <property type="entry name" value="ZF_C3H1"/>
    <property type="match status" value="1"/>
</dbReference>
<comment type="caution">
    <text evidence="10">The sequence shown here is derived from an EMBL/GenBank/DDBJ whole genome shotgun (WGS) entry which is preliminary data.</text>
</comment>
<protein>
    <submittedName>
        <fullName evidence="10">Zinc finger CCCH domain-containing protein 18</fullName>
    </submittedName>
</protein>